<dbReference type="InterPro" id="IPR035476">
    <property type="entry name" value="SIS_PGI_1"/>
</dbReference>
<dbReference type="PRINTS" id="PR00662">
    <property type="entry name" value="G6PISOMERASE"/>
</dbReference>
<evidence type="ECO:0000256" key="3">
    <source>
        <dbReference type="ARBA" id="ARBA00022432"/>
    </source>
</evidence>
<feature type="compositionally biased region" description="Gly residues" evidence="9">
    <location>
        <begin position="537"/>
        <end position="548"/>
    </location>
</feature>
<accession>A0A2T0VQ87</accession>
<evidence type="ECO:0000256" key="7">
    <source>
        <dbReference type="HAMAP-Rule" id="MF_00473"/>
    </source>
</evidence>
<dbReference type="AlphaFoldDB" id="A0A2T0VQ87"/>
<keyword evidence="11" id="KW-1185">Reference proteome</keyword>
<dbReference type="CDD" id="cd05016">
    <property type="entry name" value="SIS_PGI_2"/>
    <property type="match status" value="1"/>
</dbReference>
<comment type="pathway">
    <text evidence="1 7 8">Carbohydrate degradation; glycolysis; D-glyceraldehyde 3-phosphate and glycerone phosphate from D-glucose: step 2/4.</text>
</comment>
<dbReference type="GO" id="GO:0006094">
    <property type="term" value="P:gluconeogenesis"/>
    <property type="evidence" value="ECO:0007669"/>
    <property type="project" value="UniProtKB-UniRule"/>
</dbReference>
<dbReference type="EMBL" id="PVTM01000003">
    <property type="protein sequence ID" value="PRY72545.1"/>
    <property type="molecule type" value="Genomic_DNA"/>
</dbReference>
<evidence type="ECO:0000256" key="1">
    <source>
        <dbReference type="ARBA" id="ARBA00004926"/>
    </source>
</evidence>
<dbReference type="EC" id="5.3.1.9" evidence="7"/>
<keyword evidence="5 7" id="KW-0413">Isomerase</keyword>
<dbReference type="PROSITE" id="PS00174">
    <property type="entry name" value="P_GLUCOSE_ISOMERASE_2"/>
    <property type="match status" value="1"/>
</dbReference>
<dbReference type="InterPro" id="IPR035482">
    <property type="entry name" value="SIS_PGI_2"/>
</dbReference>
<feature type="compositionally biased region" description="Acidic residues" evidence="9">
    <location>
        <begin position="549"/>
        <end position="561"/>
    </location>
</feature>
<dbReference type="NCBIfam" id="NF001211">
    <property type="entry name" value="PRK00179.1"/>
    <property type="match status" value="1"/>
</dbReference>
<keyword evidence="7" id="KW-0963">Cytoplasm</keyword>
<feature type="region of interest" description="Disordered" evidence="9">
    <location>
        <begin position="531"/>
        <end position="579"/>
    </location>
</feature>
<evidence type="ECO:0000256" key="5">
    <source>
        <dbReference type="ARBA" id="ARBA00023235"/>
    </source>
</evidence>
<dbReference type="GO" id="GO:0097367">
    <property type="term" value="F:carbohydrate derivative binding"/>
    <property type="evidence" value="ECO:0007669"/>
    <property type="project" value="InterPro"/>
</dbReference>
<dbReference type="GO" id="GO:0006096">
    <property type="term" value="P:glycolytic process"/>
    <property type="evidence" value="ECO:0007669"/>
    <property type="project" value="UniProtKB-UniRule"/>
</dbReference>
<protein>
    <recommendedName>
        <fullName evidence="7">Glucose-6-phosphate isomerase</fullName>
        <shortName evidence="7">GPI</shortName>
        <ecNumber evidence="7">5.3.1.9</ecNumber>
    </recommendedName>
    <alternativeName>
        <fullName evidence="7">Phosphoglucose isomerase</fullName>
        <shortName evidence="7">PGI</shortName>
    </alternativeName>
    <alternativeName>
        <fullName evidence="7">Phosphohexose isomerase</fullName>
        <shortName evidence="7">PHI</shortName>
    </alternativeName>
</protein>
<dbReference type="Proteomes" id="UP000239896">
    <property type="component" value="Unassembled WGS sequence"/>
</dbReference>
<feature type="active site" description="Proton donor" evidence="7">
    <location>
        <position position="353"/>
    </location>
</feature>
<comment type="function">
    <text evidence="7">Catalyzes the reversible isomerization of glucose-6-phosphate to fructose-6-phosphate.</text>
</comment>
<sequence>MFQLTRSVTWQALKGLQQETADDRIRDYFAADPQRFDKMSLRVGGLFLDYSKQPVSEAVLEKLIELAEHSALVQRRAQMFSGDIINVTEDRPVLHTALRNLGEGPLKVDGKDVMPEIRRTREQIRTFSEAVRSGEWTGFDGRRITDVVNIGIGGSDLGPNMACRALLKHRQSGLGFHFVSNVDGAHIQKVLSRLDPATTLFIVSTKTFSTQETLLNAHTARRWFLDNAGPEADVGAHFIAASTNKAAAMAFGIREENVFEFWAWVGGRYSMWSSIGLPIALSIGFEGFMELLEGAYEMDRHFLAAPFAENMPVLMALIGIWHINFQGAETQAIVPYDQALHQLPAFLQQLDMESNGKSVDIFGHPVDYKTGPIVWGQTGSNGQHAFFQLLHQGTRYVPIDFIASLKPEPGMQEHHFALLTNMLAQANAFMEGSLKGGEEGGSRPDPYSCPGNRPSSVLLLDELTPRNLGALIALYEHKVFVQGVIWNINSFDQWGVQLGKRIAGEISERIDAHSQDFDASTQGLLALVRGHFASGGDPSGGAPSGGEETGGEETGGEETGGEETAGRPRRRSRKASTGR</sequence>
<dbReference type="InterPro" id="IPR001672">
    <property type="entry name" value="G6P_Isomerase"/>
</dbReference>
<organism evidence="10 11">
    <name type="scientific">Halomonas ventosae</name>
    <dbReference type="NCBI Taxonomy" id="229007"/>
    <lineage>
        <taxon>Bacteria</taxon>
        <taxon>Pseudomonadati</taxon>
        <taxon>Pseudomonadota</taxon>
        <taxon>Gammaproteobacteria</taxon>
        <taxon>Oceanospirillales</taxon>
        <taxon>Halomonadaceae</taxon>
        <taxon>Halomonas</taxon>
    </lineage>
</organism>
<evidence type="ECO:0000256" key="2">
    <source>
        <dbReference type="ARBA" id="ARBA00006604"/>
    </source>
</evidence>
<feature type="compositionally biased region" description="Basic residues" evidence="9">
    <location>
        <begin position="567"/>
        <end position="579"/>
    </location>
</feature>
<dbReference type="GO" id="GO:0004347">
    <property type="term" value="F:glucose-6-phosphate isomerase activity"/>
    <property type="evidence" value="ECO:0007669"/>
    <property type="project" value="UniProtKB-UniRule"/>
</dbReference>
<dbReference type="InterPro" id="IPR046348">
    <property type="entry name" value="SIS_dom_sf"/>
</dbReference>
<dbReference type="InterPro" id="IPR018189">
    <property type="entry name" value="Phosphoglucose_isomerase_CS"/>
</dbReference>
<dbReference type="GO" id="GO:0005829">
    <property type="term" value="C:cytosol"/>
    <property type="evidence" value="ECO:0007669"/>
    <property type="project" value="TreeGrafter"/>
</dbReference>
<evidence type="ECO:0000256" key="8">
    <source>
        <dbReference type="RuleBase" id="RU000612"/>
    </source>
</evidence>
<proteinExistence type="inferred from homology"/>
<feature type="active site" evidence="7">
    <location>
        <position position="500"/>
    </location>
</feature>
<comment type="similarity">
    <text evidence="2 7 8">Belongs to the GPI family.</text>
</comment>
<comment type="caution">
    <text evidence="10">The sequence shown here is derived from an EMBL/GenBank/DDBJ whole genome shotgun (WGS) entry which is preliminary data.</text>
</comment>
<dbReference type="UniPathway" id="UPA00109">
    <property type="reaction ID" value="UER00181"/>
</dbReference>
<evidence type="ECO:0000256" key="9">
    <source>
        <dbReference type="SAM" id="MobiDB-lite"/>
    </source>
</evidence>
<dbReference type="GO" id="GO:0048029">
    <property type="term" value="F:monosaccharide binding"/>
    <property type="evidence" value="ECO:0007669"/>
    <property type="project" value="TreeGrafter"/>
</dbReference>
<comment type="pathway">
    <text evidence="7">Carbohydrate biosynthesis; gluconeogenesis.</text>
</comment>
<evidence type="ECO:0000313" key="11">
    <source>
        <dbReference type="Proteomes" id="UP000239896"/>
    </source>
</evidence>
<dbReference type="InterPro" id="IPR023096">
    <property type="entry name" value="G6P_Isomerase_C"/>
</dbReference>
<dbReference type="Gene3D" id="1.10.1390.10">
    <property type="match status" value="1"/>
</dbReference>
<dbReference type="Gene3D" id="3.40.50.10490">
    <property type="entry name" value="Glucose-6-phosphate isomerase like protein, domain 1"/>
    <property type="match status" value="2"/>
</dbReference>
<dbReference type="PROSITE" id="PS51463">
    <property type="entry name" value="P_GLUCOSE_ISOMERASE_3"/>
    <property type="match status" value="1"/>
</dbReference>
<gene>
    <name evidence="7" type="primary">pgi</name>
    <name evidence="10" type="ORF">BCL64_10324</name>
</gene>
<dbReference type="UniPathway" id="UPA00138"/>
<dbReference type="PANTHER" id="PTHR11469">
    <property type="entry name" value="GLUCOSE-6-PHOSPHATE ISOMERASE"/>
    <property type="match status" value="1"/>
</dbReference>
<dbReference type="SUPFAM" id="SSF53697">
    <property type="entry name" value="SIS domain"/>
    <property type="match status" value="1"/>
</dbReference>
<keyword evidence="3 7" id="KW-0312">Gluconeogenesis</keyword>
<dbReference type="GO" id="GO:0051156">
    <property type="term" value="P:glucose 6-phosphate metabolic process"/>
    <property type="evidence" value="ECO:0007669"/>
    <property type="project" value="TreeGrafter"/>
</dbReference>
<dbReference type="PROSITE" id="PS00765">
    <property type="entry name" value="P_GLUCOSE_ISOMERASE_1"/>
    <property type="match status" value="1"/>
</dbReference>
<evidence type="ECO:0000313" key="10">
    <source>
        <dbReference type="EMBL" id="PRY72545.1"/>
    </source>
</evidence>
<evidence type="ECO:0000256" key="4">
    <source>
        <dbReference type="ARBA" id="ARBA00023152"/>
    </source>
</evidence>
<name>A0A2T0VQ87_9GAMM</name>
<dbReference type="CDD" id="cd05015">
    <property type="entry name" value="SIS_PGI_1"/>
    <property type="match status" value="1"/>
</dbReference>
<comment type="catalytic activity">
    <reaction evidence="6 7 8">
        <text>alpha-D-glucose 6-phosphate = beta-D-fructose 6-phosphate</text>
        <dbReference type="Rhea" id="RHEA:11816"/>
        <dbReference type="ChEBI" id="CHEBI:57634"/>
        <dbReference type="ChEBI" id="CHEBI:58225"/>
        <dbReference type="EC" id="5.3.1.9"/>
    </reaction>
</comment>
<evidence type="ECO:0000256" key="6">
    <source>
        <dbReference type="ARBA" id="ARBA00029321"/>
    </source>
</evidence>
<dbReference type="RefSeq" id="WP_106229685.1">
    <property type="nucleotide sequence ID" value="NZ_PVTM01000003.1"/>
</dbReference>
<feature type="active site" evidence="7">
    <location>
        <position position="384"/>
    </location>
</feature>
<keyword evidence="4 7" id="KW-0324">Glycolysis</keyword>
<dbReference type="PANTHER" id="PTHR11469:SF1">
    <property type="entry name" value="GLUCOSE-6-PHOSPHATE ISOMERASE"/>
    <property type="match status" value="1"/>
</dbReference>
<reference evidence="10 11" key="1">
    <citation type="submission" date="2018-03" db="EMBL/GenBank/DDBJ databases">
        <title>Comparative analysis of microorganisms from saline springs in Andes Mountain Range, Colombia.</title>
        <authorList>
            <person name="Rubin E."/>
        </authorList>
    </citation>
    <scope>NUCLEOTIDE SEQUENCE [LARGE SCALE GENOMIC DNA]</scope>
    <source>
        <strain evidence="10 11">USBA 854</strain>
    </source>
</reference>
<comment type="subcellular location">
    <subcellularLocation>
        <location evidence="7">Cytoplasm</location>
    </subcellularLocation>
</comment>
<dbReference type="HAMAP" id="MF_00473">
    <property type="entry name" value="G6P_isomerase"/>
    <property type="match status" value="1"/>
</dbReference>
<dbReference type="Pfam" id="PF00342">
    <property type="entry name" value="PGI"/>
    <property type="match status" value="1"/>
</dbReference>